<evidence type="ECO:0000313" key="3">
    <source>
        <dbReference type="EMBL" id="SHO79876.1"/>
    </source>
</evidence>
<gene>
    <name evidence="3" type="ORF">MSYG_4228</name>
</gene>
<dbReference type="InterPro" id="IPR000026">
    <property type="entry name" value="N1-like"/>
</dbReference>
<dbReference type="KEGG" id="msym:MSY001_3134"/>
<accession>M5EBZ3</accession>
<evidence type="ECO:0000256" key="2">
    <source>
        <dbReference type="ARBA" id="ARBA00022801"/>
    </source>
</evidence>
<dbReference type="GO" id="GO:0004521">
    <property type="term" value="F:RNA endonuclease activity"/>
    <property type="evidence" value="ECO:0007669"/>
    <property type="project" value="InterPro"/>
</dbReference>
<dbReference type="EMBL" id="LT671827">
    <property type="protein sequence ID" value="SHO79876.1"/>
    <property type="molecule type" value="Genomic_DNA"/>
</dbReference>
<keyword evidence="1" id="KW-0540">Nuclease</keyword>
<keyword evidence="4" id="KW-1185">Reference proteome</keyword>
<dbReference type="VEuPathDB" id="FungiDB:MSYG_4228"/>
<reference evidence="4" key="1">
    <citation type="journal article" date="2017" name="Nucleic Acids Res.">
        <title>Proteogenomics produces comprehensive and highly accurate protein-coding gene annotation in a complete genome assembly of Malassezia sympodialis.</title>
        <authorList>
            <person name="Zhu Y."/>
            <person name="Engstroem P.G."/>
            <person name="Tellgren-Roth C."/>
            <person name="Baudo C.D."/>
            <person name="Kennell J.C."/>
            <person name="Sun S."/>
            <person name="Billmyre R.B."/>
            <person name="Schroeder M.S."/>
            <person name="Andersson A."/>
            <person name="Holm T."/>
            <person name="Sigurgeirsson B."/>
            <person name="Wu G."/>
            <person name="Sankaranarayanan S.R."/>
            <person name="Siddharthan R."/>
            <person name="Sanyal K."/>
            <person name="Lundeberg J."/>
            <person name="Nystedt B."/>
            <person name="Boekhout T."/>
            <person name="Dawson T.L. Jr."/>
            <person name="Heitman J."/>
            <person name="Scheynius A."/>
            <person name="Lehtioe J."/>
        </authorList>
    </citation>
    <scope>NUCLEOTIDE SEQUENCE [LARGE SCALE GENOMIC DNA]</scope>
    <source>
        <strain evidence="4">ATCC 42132</strain>
    </source>
</reference>
<name>M5EBZ3_MALS4</name>
<dbReference type="Gene3D" id="3.10.450.30">
    <property type="entry name" value="Microbial ribonucleases"/>
    <property type="match status" value="1"/>
</dbReference>
<evidence type="ECO:0000256" key="1">
    <source>
        <dbReference type="ARBA" id="ARBA00022722"/>
    </source>
</evidence>
<dbReference type="OrthoDB" id="5425539at2759"/>
<dbReference type="OMA" id="SGYPHDF"/>
<proteinExistence type="predicted"/>
<keyword evidence="2" id="KW-0378">Hydrolase</keyword>
<evidence type="ECO:0000313" key="4">
    <source>
        <dbReference type="Proteomes" id="UP000186303"/>
    </source>
</evidence>
<dbReference type="GO" id="GO:0003723">
    <property type="term" value="F:RNA binding"/>
    <property type="evidence" value="ECO:0007669"/>
    <property type="project" value="InterPro"/>
</dbReference>
<dbReference type="Proteomes" id="UP000186303">
    <property type="component" value="Chromosome 7"/>
</dbReference>
<dbReference type="Pfam" id="PF00545">
    <property type="entry name" value="Ribonuclease"/>
    <property type="match status" value="1"/>
</dbReference>
<protein>
    <submittedName>
        <fullName evidence="3">Uncharacterized protein</fullName>
    </submittedName>
</protein>
<dbReference type="AlphaFoldDB" id="M5EBZ3"/>
<organism evidence="3 4">
    <name type="scientific">Malassezia sympodialis (strain ATCC 42132)</name>
    <name type="common">Atopic eczema-associated yeast</name>
    <dbReference type="NCBI Taxonomy" id="1230383"/>
    <lineage>
        <taxon>Eukaryota</taxon>
        <taxon>Fungi</taxon>
        <taxon>Dikarya</taxon>
        <taxon>Basidiomycota</taxon>
        <taxon>Ustilaginomycotina</taxon>
        <taxon>Malasseziomycetes</taxon>
        <taxon>Malasseziales</taxon>
        <taxon>Malasseziaceae</taxon>
        <taxon>Malassezia</taxon>
    </lineage>
</organism>
<dbReference type="GO" id="GO:0016787">
    <property type="term" value="F:hydrolase activity"/>
    <property type="evidence" value="ECO:0007669"/>
    <property type="project" value="UniProtKB-KW"/>
</dbReference>
<dbReference type="HOGENOM" id="CLU_1768332_0_0_1"/>
<sequence>MKIAALVLAFAAVASAVPLTRRDEIAHCGNGGDIDVSQIMWQVQQAPRENRHSGYPHQFKDYEGLPMSSACDDASMMLELPVFADGHPYNLEQGESPGAVRAIYSIDDNALCAIVAHDTNDSNFHLCDM</sequence>
<dbReference type="InterPro" id="IPR016191">
    <property type="entry name" value="Ribonuclease/ribotoxin"/>
</dbReference>
<dbReference type="RefSeq" id="XP_018741627.1">
    <property type="nucleotide sequence ID" value="XM_018885026.1"/>
</dbReference>
<dbReference type="SUPFAM" id="SSF53933">
    <property type="entry name" value="Microbial ribonucleases"/>
    <property type="match status" value="1"/>
</dbReference>